<sequence length="239" mass="25979">MVKRILIVFLSLCLLISCMAEEGDSETDISSLSRPDNNLDAAFSYAFGYMLGSSLGMYGDNLDYDYTARGVLDAASGSGFYTYEEIQGILSDFQRTRMAEAQDAFEAKRIANKEQSENFLAVNGRRSSVVTTSSGLQYEVLEEGEGREANPSAVVAVNYTLTLLDGTLAFSTYENPEPTVIDLAESIPGFSEGVGLMKEGGRIRLWVPPKLGYGASAPSPIGPDMLLIFDIDLIEVIEE</sequence>
<feature type="signal peptide" evidence="7">
    <location>
        <begin position="1"/>
        <end position="20"/>
    </location>
</feature>
<dbReference type="GO" id="GO:0003755">
    <property type="term" value="F:peptidyl-prolyl cis-trans isomerase activity"/>
    <property type="evidence" value="ECO:0007669"/>
    <property type="project" value="UniProtKB-UniRule"/>
</dbReference>
<reference evidence="9" key="1">
    <citation type="submission" date="2020-10" db="EMBL/GenBank/DDBJ databases">
        <authorList>
            <person name="Gilroy R."/>
        </authorList>
    </citation>
    <scope>NUCLEOTIDE SEQUENCE</scope>
    <source>
        <strain evidence="9">14700</strain>
    </source>
</reference>
<comment type="catalytic activity">
    <reaction evidence="1 5 6">
        <text>[protein]-peptidylproline (omega=180) = [protein]-peptidylproline (omega=0)</text>
        <dbReference type="Rhea" id="RHEA:16237"/>
        <dbReference type="Rhea" id="RHEA-COMP:10747"/>
        <dbReference type="Rhea" id="RHEA-COMP:10748"/>
        <dbReference type="ChEBI" id="CHEBI:83833"/>
        <dbReference type="ChEBI" id="CHEBI:83834"/>
        <dbReference type="EC" id="5.2.1.8"/>
    </reaction>
</comment>
<dbReference type="InterPro" id="IPR000774">
    <property type="entry name" value="PPIase_FKBP_N"/>
</dbReference>
<dbReference type="Pfam" id="PF01346">
    <property type="entry name" value="FKBP_N"/>
    <property type="match status" value="1"/>
</dbReference>
<dbReference type="EC" id="5.2.1.8" evidence="6"/>
<evidence type="ECO:0000256" key="4">
    <source>
        <dbReference type="ARBA" id="ARBA00023235"/>
    </source>
</evidence>
<name>A0A9D9IAQ3_9SPIO</name>
<dbReference type="PANTHER" id="PTHR43811:SF57">
    <property type="entry name" value="FKBP-TYPE PEPTIDYL-PROLYL CIS-TRANS ISOMERASE FKPA-RELATED"/>
    <property type="match status" value="1"/>
</dbReference>
<evidence type="ECO:0000256" key="3">
    <source>
        <dbReference type="ARBA" id="ARBA00023110"/>
    </source>
</evidence>
<dbReference type="PANTHER" id="PTHR43811">
    <property type="entry name" value="FKBP-TYPE PEPTIDYL-PROLYL CIS-TRANS ISOMERASE FKPA"/>
    <property type="match status" value="1"/>
</dbReference>
<proteinExistence type="inferred from homology"/>
<dbReference type="InterPro" id="IPR046357">
    <property type="entry name" value="PPIase_dom_sf"/>
</dbReference>
<dbReference type="Proteomes" id="UP000810292">
    <property type="component" value="Unassembled WGS sequence"/>
</dbReference>
<gene>
    <name evidence="9" type="ORF">IAA72_05080</name>
</gene>
<evidence type="ECO:0000256" key="2">
    <source>
        <dbReference type="ARBA" id="ARBA00006577"/>
    </source>
</evidence>
<dbReference type="PROSITE" id="PS50059">
    <property type="entry name" value="FKBP_PPIASE"/>
    <property type="match status" value="1"/>
</dbReference>
<evidence type="ECO:0000313" key="10">
    <source>
        <dbReference type="Proteomes" id="UP000810292"/>
    </source>
</evidence>
<reference evidence="9" key="2">
    <citation type="journal article" date="2021" name="PeerJ">
        <title>Extensive microbial diversity within the chicken gut microbiome revealed by metagenomics and culture.</title>
        <authorList>
            <person name="Gilroy R."/>
            <person name="Ravi A."/>
            <person name="Getino M."/>
            <person name="Pursley I."/>
            <person name="Horton D.L."/>
            <person name="Alikhan N.F."/>
            <person name="Baker D."/>
            <person name="Gharbi K."/>
            <person name="Hall N."/>
            <person name="Watson M."/>
            <person name="Adriaenssens E.M."/>
            <person name="Foster-Nyarko E."/>
            <person name="Jarju S."/>
            <person name="Secka A."/>
            <person name="Antonio M."/>
            <person name="Oren A."/>
            <person name="Chaudhuri R.R."/>
            <person name="La Ragione R."/>
            <person name="Hildebrand F."/>
            <person name="Pallen M.J."/>
        </authorList>
    </citation>
    <scope>NUCLEOTIDE SEQUENCE</scope>
    <source>
        <strain evidence="9">14700</strain>
    </source>
</reference>
<feature type="domain" description="PPIase FKBP-type" evidence="8">
    <location>
        <begin position="152"/>
        <end position="237"/>
    </location>
</feature>
<comment type="similarity">
    <text evidence="2 6">Belongs to the FKBP-type PPIase family.</text>
</comment>
<dbReference type="Pfam" id="PF00254">
    <property type="entry name" value="FKBP_C"/>
    <property type="match status" value="1"/>
</dbReference>
<dbReference type="GO" id="GO:0006457">
    <property type="term" value="P:protein folding"/>
    <property type="evidence" value="ECO:0007669"/>
    <property type="project" value="InterPro"/>
</dbReference>
<evidence type="ECO:0000256" key="1">
    <source>
        <dbReference type="ARBA" id="ARBA00000971"/>
    </source>
</evidence>
<accession>A0A9D9IAQ3</accession>
<evidence type="ECO:0000256" key="7">
    <source>
        <dbReference type="SAM" id="SignalP"/>
    </source>
</evidence>
<protein>
    <recommendedName>
        <fullName evidence="6">Peptidyl-prolyl cis-trans isomerase</fullName>
        <ecNumber evidence="6">5.2.1.8</ecNumber>
    </recommendedName>
</protein>
<dbReference type="AlphaFoldDB" id="A0A9D9IAQ3"/>
<organism evidence="9 10">
    <name type="scientific">Candidatus Ornithospirochaeta stercoravium</name>
    <dbReference type="NCBI Taxonomy" id="2840897"/>
    <lineage>
        <taxon>Bacteria</taxon>
        <taxon>Pseudomonadati</taxon>
        <taxon>Spirochaetota</taxon>
        <taxon>Spirochaetia</taxon>
        <taxon>Spirochaetales</taxon>
        <taxon>Spirochaetaceae</taxon>
        <taxon>Spirochaetaceae incertae sedis</taxon>
        <taxon>Candidatus Ornithospirochaeta</taxon>
    </lineage>
</organism>
<keyword evidence="4 5" id="KW-0413">Isomerase</keyword>
<keyword evidence="7" id="KW-0732">Signal</keyword>
<dbReference type="Gene3D" id="3.10.50.40">
    <property type="match status" value="1"/>
</dbReference>
<keyword evidence="3 5" id="KW-0697">Rotamase</keyword>
<dbReference type="SUPFAM" id="SSF54534">
    <property type="entry name" value="FKBP-like"/>
    <property type="match status" value="1"/>
</dbReference>
<feature type="chain" id="PRO_5039677427" description="Peptidyl-prolyl cis-trans isomerase" evidence="7">
    <location>
        <begin position="21"/>
        <end position="239"/>
    </location>
</feature>
<evidence type="ECO:0000313" key="9">
    <source>
        <dbReference type="EMBL" id="MBO8469139.1"/>
    </source>
</evidence>
<dbReference type="PROSITE" id="PS51257">
    <property type="entry name" value="PROKAR_LIPOPROTEIN"/>
    <property type="match status" value="1"/>
</dbReference>
<evidence type="ECO:0000256" key="5">
    <source>
        <dbReference type="PROSITE-ProRule" id="PRU00277"/>
    </source>
</evidence>
<evidence type="ECO:0000259" key="8">
    <source>
        <dbReference type="PROSITE" id="PS50059"/>
    </source>
</evidence>
<evidence type="ECO:0000256" key="6">
    <source>
        <dbReference type="RuleBase" id="RU003915"/>
    </source>
</evidence>
<dbReference type="EMBL" id="JADIMF010000077">
    <property type="protein sequence ID" value="MBO8469139.1"/>
    <property type="molecule type" value="Genomic_DNA"/>
</dbReference>
<dbReference type="Gene3D" id="1.10.287.460">
    <property type="entry name" value="Peptidyl-prolyl cis-trans isomerase, FKBP-type, N-terminal domain"/>
    <property type="match status" value="1"/>
</dbReference>
<dbReference type="InterPro" id="IPR036944">
    <property type="entry name" value="PPIase_FKBP_N_sf"/>
</dbReference>
<comment type="caution">
    <text evidence="9">The sequence shown here is derived from an EMBL/GenBank/DDBJ whole genome shotgun (WGS) entry which is preliminary data.</text>
</comment>
<dbReference type="InterPro" id="IPR001179">
    <property type="entry name" value="PPIase_FKBP_dom"/>
</dbReference>